<organism evidence="1 2">
    <name type="scientific">Blyttiomyces helicus</name>
    <dbReference type="NCBI Taxonomy" id="388810"/>
    <lineage>
        <taxon>Eukaryota</taxon>
        <taxon>Fungi</taxon>
        <taxon>Fungi incertae sedis</taxon>
        <taxon>Chytridiomycota</taxon>
        <taxon>Chytridiomycota incertae sedis</taxon>
        <taxon>Chytridiomycetes</taxon>
        <taxon>Chytridiomycetes incertae sedis</taxon>
        <taxon>Blyttiomyces</taxon>
    </lineage>
</organism>
<dbReference type="AlphaFoldDB" id="A0A4P9WS57"/>
<protein>
    <submittedName>
        <fullName evidence="1">Uncharacterized protein</fullName>
    </submittedName>
</protein>
<evidence type="ECO:0000313" key="1">
    <source>
        <dbReference type="EMBL" id="RKO94130.1"/>
    </source>
</evidence>
<reference evidence="2" key="1">
    <citation type="journal article" date="2018" name="Nat. Microbiol.">
        <title>Leveraging single-cell genomics to expand the fungal tree of life.</title>
        <authorList>
            <person name="Ahrendt S.R."/>
            <person name="Quandt C.A."/>
            <person name="Ciobanu D."/>
            <person name="Clum A."/>
            <person name="Salamov A."/>
            <person name="Andreopoulos B."/>
            <person name="Cheng J.F."/>
            <person name="Woyke T."/>
            <person name="Pelin A."/>
            <person name="Henrissat B."/>
            <person name="Reynolds N.K."/>
            <person name="Benny G.L."/>
            <person name="Smith M.E."/>
            <person name="James T.Y."/>
            <person name="Grigoriev I.V."/>
        </authorList>
    </citation>
    <scope>NUCLEOTIDE SEQUENCE [LARGE SCALE GENOMIC DNA]</scope>
</reference>
<proteinExistence type="predicted"/>
<sequence>MADLYPEYGWSDALGRSGPLAKKRRVDCDLPSLRKRQPISATEEFPIIQDLDISVLTAYEPSRIDFAYYACLCFSRMRHIVAYRLLTPKRQMNRDTGGGGVGEEGVEGRFVLPARANGVPAAPLPVPTVSGARRAPKASAVLACGSGGYREARSKCPKDPSRKSLMGPWPLYVLGRPADGRRDLKKKIREDLALLEKWRFVGRRANVGRKEIEYAMSGKYRYRTSQICFQARVKGILDKWF</sequence>
<dbReference type="EMBL" id="KZ993999">
    <property type="protein sequence ID" value="RKO94130.1"/>
    <property type="molecule type" value="Genomic_DNA"/>
</dbReference>
<keyword evidence="2" id="KW-1185">Reference proteome</keyword>
<gene>
    <name evidence="1" type="ORF">BDK51DRAFT_29060</name>
</gene>
<evidence type="ECO:0000313" key="2">
    <source>
        <dbReference type="Proteomes" id="UP000269721"/>
    </source>
</evidence>
<accession>A0A4P9WS57</accession>
<name>A0A4P9WS57_9FUNG</name>
<dbReference type="Proteomes" id="UP000269721">
    <property type="component" value="Unassembled WGS sequence"/>
</dbReference>